<name>A0A1N6KP23_9BURK</name>
<keyword evidence="3" id="KW-1185">Reference proteome</keyword>
<dbReference type="OrthoDB" id="8594085at2"/>
<accession>A0A1N6KP23</accession>
<dbReference type="Proteomes" id="UP000185151">
    <property type="component" value="Unassembled WGS sequence"/>
</dbReference>
<proteinExistence type="predicted"/>
<dbReference type="Gene3D" id="3.30.50.20">
    <property type="entry name" value="prophage-derive protein ybcO"/>
    <property type="match status" value="1"/>
</dbReference>
<dbReference type="EMBL" id="FSRU01000002">
    <property type="protein sequence ID" value="SIO58342.1"/>
    <property type="molecule type" value="Genomic_DNA"/>
</dbReference>
<evidence type="ECO:0008006" key="4">
    <source>
        <dbReference type="Google" id="ProtNLM"/>
    </source>
</evidence>
<dbReference type="InterPro" id="IPR010774">
    <property type="entry name" value="YbcO"/>
</dbReference>
<evidence type="ECO:0000313" key="3">
    <source>
        <dbReference type="Proteomes" id="UP000185151"/>
    </source>
</evidence>
<reference evidence="2 3" key="1">
    <citation type="submission" date="2016-11" db="EMBL/GenBank/DDBJ databases">
        <authorList>
            <person name="Jaros S."/>
            <person name="Januszkiewicz K."/>
            <person name="Wedrychowicz H."/>
        </authorList>
    </citation>
    <scope>NUCLEOTIDE SEQUENCE [LARGE SCALE GENOMIC DNA]</scope>
    <source>
        <strain evidence="2 3">GAS95</strain>
    </source>
</reference>
<dbReference type="Pfam" id="PF07102">
    <property type="entry name" value="YbcO"/>
    <property type="match status" value="1"/>
</dbReference>
<sequence length="137" mass="14773">MKRTGFVRRPGKEYAALSRTSTLKRSGPMKTRRKRPTAAEGSNLIDACRGEQCYLRVAGVCCGDAATVVPCHSNQAKHGKGMGLKAAHEFTVPGCWRCHSWLDQGPASRETKAAVFDAALAAWQPARAEKMGVPACN</sequence>
<dbReference type="RefSeq" id="WP_074298653.1">
    <property type="nucleotide sequence ID" value="NZ_FSRU01000002.1"/>
</dbReference>
<evidence type="ECO:0000313" key="2">
    <source>
        <dbReference type="EMBL" id="SIO58342.1"/>
    </source>
</evidence>
<organism evidence="2 3">
    <name type="scientific">Paraburkholderia phenazinium</name>
    <dbReference type="NCBI Taxonomy" id="60549"/>
    <lineage>
        <taxon>Bacteria</taxon>
        <taxon>Pseudomonadati</taxon>
        <taxon>Pseudomonadota</taxon>
        <taxon>Betaproteobacteria</taxon>
        <taxon>Burkholderiales</taxon>
        <taxon>Burkholderiaceae</taxon>
        <taxon>Paraburkholderia</taxon>
    </lineage>
</organism>
<feature type="region of interest" description="Disordered" evidence="1">
    <location>
        <begin position="21"/>
        <end position="41"/>
    </location>
</feature>
<protein>
    <recommendedName>
        <fullName evidence="4">DUF1364 family protein</fullName>
    </recommendedName>
</protein>
<gene>
    <name evidence="2" type="ORF">SAMN05444165_4109</name>
</gene>
<evidence type="ECO:0000256" key="1">
    <source>
        <dbReference type="SAM" id="MobiDB-lite"/>
    </source>
</evidence>
<dbReference type="AlphaFoldDB" id="A0A1N6KP23"/>